<sequence length="95" mass="10848">MQNHDEQILESVAVRRQRLSLALLYGNDRRRRTFMTGIKHVVIGLIIAALICAGCVGFSFISSLFKKERERMNRAMTPANEPIPVHRTVDEVAPW</sequence>
<accession>A0AAP4FH18</accession>
<evidence type="ECO:0000313" key="3">
    <source>
        <dbReference type="Proteomes" id="UP001240483"/>
    </source>
</evidence>
<keyword evidence="1" id="KW-0472">Membrane</keyword>
<comment type="caution">
    <text evidence="2">The sequence shown here is derived from an EMBL/GenBank/DDBJ whole genome shotgun (WGS) entry which is preliminary data.</text>
</comment>
<gene>
    <name evidence="2" type="ORF">QP116_07305</name>
</gene>
<keyword evidence="1" id="KW-1133">Transmembrane helix</keyword>
<organism evidence="2 3">
    <name type="scientific">Pseudoglutamicibacter cumminsii</name>
    <dbReference type="NCBI Taxonomy" id="156979"/>
    <lineage>
        <taxon>Bacteria</taxon>
        <taxon>Bacillati</taxon>
        <taxon>Actinomycetota</taxon>
        <taxon>Actinomycetes</taxon>
        <taxon>Micrococcales</taxon>
        <taxon>Micrococcaceae</taxon>
        <taxon>Pseudoglutamicibacter</taxon>
    </lineage>
</organism>
<proteinExistence type="predicted"/>
<protein>
    <submittedName>
        <fullName evidence="2">Uncharacterized protein</fullName>
    </submittedName>
</protein>
<evidence type="ECO:0000256" key="1">
    <source>
        <dbReference type="SAM" id="Phobius"/>
    </source>
</evidence>
<dbReference type="RefSeq" id="WP_260076661.1">
    <property type="nucleotide sequence ID" value="NZ_CALUAG010000018.1"/>
</dbReference>
<keyword evidence="1" id="KW-0812">Transmembrane</keyword>
<dbReference type="AlphaFoldDB" id="A0AAP4FH18"/>
<feature type="transmembrane region" description="Helical" evidence="1">
    <location>
        <begin position="41"/>
        <end position="65"/>
    </location>
</feature>
<dbReference type="EMBL" id="JASODW010000008">
    <property type="protein sequence ID" value="MDK6275532.1"/>
    <property type="molecule type" value="Genomic_DNA"/>
</dbReference>
<name>A0AAP4FH18_9MICC</name>
<dbReference type="Proteomes" id="UP001240483">
    <property type="component" value="Unassembled WGS sequence"/>
</dbReference>
<reference evidence="2" key="1">
    <citation type="submission" date="2023-05" db="EMBL/GenBank/DDBJ databases">
        <title>Cataloging the Phylogenetic Diversity of Human Bladder Bacteria.</title>
        <authorList>
            <person name="Du J."/>
        </authorList>
    </citation>
    <scope>NUCLEOTIDE SEQUENCE</scope>
    <source>
        <strain evidence="2">UMB9978</strain>
    </source>
</reference>
<evidence type="ECO:0000313" key="2">
    <source>
        <dbReference type="EMBL" id="MDK6275532.1"/>
    </source>
</evidence>